<dbReference type="Pfam" id="PF01370">
    <property type="entry name" value="Epimerase"/>
    <property type="match status" value="1"/>
</dbReference>
<evidence type="ECO:0000313" key="3">
    <source>
        <dbReference type="EMBL" id="OHA65751.1"/>
    </source>
</evidence>
<reference evidence="3 4" key="1">
    <citation type="journal article" date="2016" name="Nat. Commun.">
        <title>Thousands of microbial genomes shed light on interconnected biogeochemical processes in an aquifer system.</title>
        <authorList>
            <person name="Anantharaman K."/>
            <person name="Brown C.T."/>
            <person name="Hug L.A."/>
            <person name="Sharon I."/>
            <person name="Castelle C.J."/>
            <person name="Probst A.J."/>
            <person name="Thomas B.C."/>
            <person name="Singh A."/>
            <person name="Wilkins M.J."/>
            <person name="Karaoz U."/>
            <person name="Brodie E.L."/>
            <person name="Williams K.H."/>
            <person name="Hubbard S.S."/>
            <person name="Banfield J.F."/>
        </authorList>
    </citation>
    <scope>NUCLEOTIDE SEQUENCE [LARGE SCALE GENOMIC DNA]</scope>
</reference>
<feature type="domain" description="NAD-dependent epimerase/dehydratase" evidence="2">
    <location>
        <begin position="5"/>
        <end position="220"/>
    </location>
</feature>
<dbReference type="InterPro" id="IPR001509">
    <property type="entry name" value="Epimerase_deHydtase"/>
</dbReference>
<evidence type="ECO:0000313" key="4">
    <source>
        <dbReference type="Proteomes" id="UP000178092"/>
    </source>
</evidence>
<dbReference type="AlphaFoldDB" id="A0A1G2R0Z1"/>
<comment type="similarity">
    <text evidence="1">Belongs to the NAD(P)-dependent epimerase/dehydratase family.</text>
</comment>
<dbReference type="Gene3D" id="3.40.50.720">
    <property type="entry name" value="NAD(P)-binding Rossmann-like Domain"/>
    <property type="match status" value="1"/>
</dbReference>
<dbReference type="Proteomes" id="UP000178092">
    <property type="component" value="Unassembled WGS sequence"/>
</dbReference>
<protein>
    <recommendedName>
        <fullName evidence="2">NAD-dependent epimerase/dehydratase domain-containing protein</fullName>
    </recommendedName>
</protein>
<proteinExistence type="inferred from homology"/>
<dbReference type="SUPFAM" id="SSF51735">
    <property type="entry name" value="NAD(P)-binding Rossmann-fold domains"/>
    <property type="match status" value="1"/>
</dbReference>
<sequence>MKIGITGATGFVGSHLVRHLSSQGHNIVAYGRSKPAENLLKFADFRLWDITRPILERCEADIFIHCAGFVDTWGRYRDMYDLNVMGTKRALEFAEGAEHFIYMSTASVYNPWYGKHLATEDSLYPEKYANNYGATKAQAERMVKDFSNKYRKVTILRPHVIYGPGDRHIVPRILKFAERGKEFVIGDGTNEFSITHVGNICYAVSLLLAAKLEMFRIFNVTDDKTLTVNELLKRLCLAFDLHPRVYNVPYLAAYGIAVLFETQNRIFSHKKTPLFTRDIVRQFSQESTLSIEKIKRDLHYDPPYDFNNGIQDIKLWVDSIGGRKEYISNPNEKVWQGKLFTY</sequence>
<evidence type="ECO:0000256" key="1">
    <source>
        <dbReference type="ARBA" id="ARBA00007637"/>
    </source>
</evidence>
<comment type="caution">
    <text evidence="3">The sequence shown here is derived from an EMBL/GenBank/DDBJ whole genome shotgun (WGS) entry which is preliminary data.</text>
</comment>
<dbReference type="EMBL" id="MHTV01000042">
    <property type="protein sequence ID" value="OHA65751.1"/>
    <property type="molecule type" value="Genomic_DNA"/>
</dbReference>
<dbReference type="PANTHER" id="PTHR43000">
    <property type="entry name" value="DTDP-D-GLUCOSE 4,6-DEHYDRATASE-RELATED"/>
    <property type="match status" value="1"/>
</dbReference>
<organism evidence="3 4">
    <name type="scientific">Candidatus Wildermuthbacteria bacterium RIFCSPHIGHO2_02_FULL_45_25</name>
    <dbReference type="NCBI Taxonomy" id="1802450"/>
    <lineage>
        <taxon>Bacteria</taxon>
        <taxon>Candidatus Wildermuthiibacteriota</taxon>
    </lineage>
</organism>
<dbReference type="InterPro" id="IPR036291">
    <property type="entry name" value="NAD(P)-bd_dom_sf"/>
</dbReference>
<gene>
    <name evidence="3" type="ORF">A3C04_02440</name>
</gene>
<name>A0A1G2R0Z1_9BACT</name>
<evidence type="ECO:0000259" key="2">
    <source>
        <dbReference type="Pfam" id="PF01370"/>
    </source>
</evidence>
<accession>A0A1G2R0Z1</accession>